<dbReference type="EMBL" id="LSBJ02000003">
    <property type="protein sequence ID" value="OWT43090.1"/>
    <property type="molecule type" value="Genomic_DNA"/>
</dbReference>
<organism evidence="3 4">
    <name type="scientific">Pochonia chlamydosporia 170</name>
    <dbReference type="NCBI Taxonomy" id="1380566"/>
    <lineage>
        <taxon>Eukaryota</taxon>
        <taxon>Fungi</taxon>
        <taxon>Dikarya</taxon>
        <taxon>Ascomycota</taxon>
        <taxon>Pezizomycotina</taxon>
        <taxon>Sordariomycetes</taxon>
        <taxon>Hypocreomycetidae</taxon>
        <taxon>Hypocreales</taxon>
        <taxon>Clavicipitaceae</taxon>
        <taxon>Pochonia</taxon>
    </lineage>
</organism>
<reference evidence="3 4" key="1">
    <citation type="journal article" date="2016" name="PLoS Pathog.">
        <title>Biosynthesis of antibiotic leucinostatins in bio-control fungus Purpureocillium lilacinum and their inhibition on phytophthora revealed by genome mining.</title>
        <authorList>
            <person name="Wang G."/>
            <person name="Liu Z."/>
            <person name="Lin R."/>
            <person name="Li E."/>
            <person name="Mao Z."/>
            <person name="Ling J."/>
            <person name="Yang Y."/>
            <person name="Yin W.B."/>
            <person name="Xie B."/>
        </authorList>
    </citation>
    <scope>NUCLEOTIDE SEQUENCE [LARGE SCALE GENOMIC DNA]</scope>
    <source>
        <strain evidence="3">170</strain>
    </source>
</reference>
<evidence type="ECO:0000313" key="4">
    <source>
        <dbReference type="Proteomes" id="UP000078397"/>
    </source>
</evidence>
<dbReference type="PANTHER" id="PTHR47256:SF1">
    <property type="entry name" value="ZN(II)2CYS6 TRANSCRIPTION FACTOR (EUROFUNG)"/>
    <property type="match status" value="1"/>
</dbReference>
<dbReference type="PANTHER" id="PTHR47256">
    <property type="entry name" value="ZN(II)2CYS6 TRANSCRIPTION FACTOR (EUROFUNG)-RELATED"/>
    <property type="match status" value="1"/>
</dbReference>
<dbReference type="OrthoDB" id="2943660at2759"/>
<dbReference type="Gene3D" id="4.10.240.10">
    <property type="entry name" value="Zn(2)-C6 fungal-type DNA-binding domain"/>
    <property type="match status" value="1"/>
</dbReference>
<comment type="caution">
    <text evidence="3">The sequence shown here is derived from an EMBL/GenBank/DDBJ whole genome shotgun (WGS) entry which is preliminary data.</text>
</comment>
<dbReference type="GO" id="GO:0000981">
    <property type="term" value="F:DNA-binding transcription factor activity, RNA polymerase II-specific"/>
    <property type="evidence" value="ECO:0007669"/>
    <property type="project" value="InterPro"/>
</dbReference>
<dbReference type="Pfam" id="PF00172">
    <property type="entry name" value="Zn_clus"/>
    <property type="match status" value="1"/>
</dbReference>
<dbReference type="KEGG" id="pchm:VFPPC_17734"/>
<dbReference type="STRING" id="1380566.A0A219AQP0"/>
<evidence type="ECO:0000256" key="1">
    <source>
        <dbReference type="ARBA" id="ARBA00023242"/>
    </source>
</evidence>
<proteinExistence type="predicted"/>
<keyword evidence="1" id="KW-0539">Nucleus</keyword>
<dbReference type="CDD" id="cd12148">
    <property type="entry name" value="fungal_TF_MHR"/>
    <property type="match status" value="1"/>
</dbReference>
<keyword evidence="4" id="KW-1185">Reference proteome</keyword>
<dbReference type="GeneID" id="33936661"/>
<evidence type="ECO:0000313" key="3">
    <source>
        <dbReference type="EMBL" id="OWT43090.1"/>
    </source>
</evidence>
<gene>
    <name evidence="3" type="ORF">VFPPC_17734</name>
</gene>
<sequence length="353" mass="39051">MRSYCHQASAKSIRATSNRGLRLVRLNSIVYKASPPVNRSLAPWIKAIEPYSPEATRLQTKPTGQMAILHQAGAGLDQRKELPNWPRLASHVAGKNCDGKRPSCSHCDHHGMQCEYITDAGESRSSAFKRKYNTIEEELNTLRRLFSYIQDRPQSEAQGIMARLQSCKDPAESLQHFVTETSESYSVGSVGSEGDFVGVQVSQTFSTDPSQFVIDPSLLKLPVKVPARPWTTVAGNDAVSEIISQFFIDGRPLALPIVNHNKFVEEMNLGDPKSASCCSPLLVNAICAQQLDADLWTVSRQEMGQRFLNEAYKLLRETTSRVSLPLAQAVNLLYQAELAKDIFSIASETAPLN</sequence>
<evidence type="ECO:0000259" key="2">
    <source>
        <dbReference type="Pfam" id="PF00172"/>
    </source>
</evidence>
<dbReference type="Proteomes" id="UP000078397">
    <property type="component" value="Unassembled WGS sequence"/>
</dbReference>
<accession>A0A219AQP0</accession>
<dbReference type="InterPro" id="IPR036864">
    <property type="entry name" value="Zn2-C6_fun-type_DNA-bd_sf"/>
</dbReference>
<dbReference type="AlphaFoldDB" id="A0A219AQP0"/>
<dbReference type="InterPro" id="IPR001138">
    <property type="entry name" value="Zn2Cys6_DnaBD"/>
</dbReference>
<feature type="domain" description="Zn(2)-C6 fungal-type" evidence="2">
    <location>
        <begin position="97"/>
        <end position="116"/>
    </location>
</feature>
<protein>
    <recommendedName>
        <fullName evidence="2">Zn(2)-C6 fungal-type domain-containing protein</fullName>
    </recommendedName>
</protein>
<dbReference type="InterPro" id="IPR053187">
    <property type="entry name" value="Notoamide_regulator"/>
</dbReference>
<name>A0A219AQP0_METCM</name>
<dbReference type="CDD" id="cd00067">
    <property type="entry name" value="GAL4"/>
    <property type="match status" value="1"/>
</dbReference>
<dbReference type="GO" id="GO:0008270">
    <property type="term" value="F:zinc ion binding"/>
    <property type="evidence" value="ECO:0007669"/>
    <property type="project" value="InterPro"/>
</dbReference>
<dbReference type="RefSeq" id="XP_022285539.1">
    <property type="nucleotide sequence ID" value="XM_022429423.1"/>
</dbReference>